<dbReference type="InterPro" id="IPR001452">
    <property type="entry name" value="SH3_domain"/>
</dbReference>
<reference evidence="8" key="1">
    <citation type="submission" date="2022-02" db="EMBL/GenBank/DDBJ databases">
        <authorList>
            <person name="King R."/>
        </authorList>
    </citation>
    <scope>NUCLEOTIDE SEQUENCE</scope>
</reference>
<dbReference type="SMART" id="SM00324">
    <property type="entry name" value="RhoGAP"/>
    <property type="match status" value="1"/>
</dbReference>
<feature type="compositionally biased region" description="Low complexity" evidence="5">
    <location>
        <begin position="23"/>
        <end position="39"/>
    </location>
</feature>
<dbReference type="PANTHER" id="PTHR15729:SF10">
    <property type="entry name" value="GTPASE-ACTIVATING PROTEIN CDGAPR"/>
    <property type="match status" value="1"/>
</dbReference>
<evidence type="ECO:0008006" key="10">
    <source>
        <dbReference type="Google" id="ProtNLM"/>
    </source>
</evidence>
<accession>A0A9P0NKF9</accession>
<dbReference type="PROSITE" id="PS50002">
    <property type="entry name" value="SH3"/>
    <property type="match status" value="1"/>
</dbReference>
<keyword evidence="2 4" id="KW-0728">SH3 domain</keyword>
<feature type="compositionally biased region" description="Polar residues" evidence="5">
    <location>
        <begin position="1248"/>
        <end position="1262"/>
    </location>
</feature>
<dbReference type="Pfam" id="PF00620">
    <property type="entry name" value="RhoGAP"/>
    <property type="match status" value="1"/>
</dbReference>
<sequence length="1429" mass="161895">MGTLQYSPYSKTSLKMPDHTLLSRNSEGRSSGSSIMSNGSMRMATLPVTSIDDGKSRFPKLEECAHFHYEHVELGPLKFDLIEEDEQKFGNVDNDNDYWLTIKVESQNTVWVLRRSYENARTLDHQLHKCVYDRKFSLLPELQPVPSDCENPNEYLKDLISKYCKRLSEIAVGSLINCGPILSWLELDNRGHHLLVADGDHCAINTPAVAAAYSVRKYTAHASDEISFDIGDIISVIDMPSPEESVWWRGKHGFLVGFFPSSCVAVITDKVPRNLYINPQMLFLSEPTKPVLRKHGKLISFFRSFILSRPTRRTLKQSGILKERVFGCDLGEHLLNSGRDLPDVLTNCAEFIEKFGIVDGIYRLSGVTSNIQRLRSTFDEDRVPALWEDESIRQDIHSVASLLKLYFRELPNPLCTYQLYDSFVNAVQSIPEKTTEVRLQLMRETVQKLPPPHFRTLEYLMKHLSRVAALGEQTGMTARNVAIVWAPNLLRSKQLESGSGVAALHGVGIQAVVTEFLIRYTDYIFSPIPNVGAKLPPTKGTPKKSRPKSLAISTQTKLLTLEEAQNRVLTFAKRNDPNYIEVGGGPSCLPEKYHTVIDLPSRRCNTNKRRSPLRWKSLFTRGGSSISLGVLPLRKKSEPNLTPKYMDSKECVRQSITEGMNIEDTPKSSKSVSETMSLREIKGTPSCSPPGFCGSNSIGHNRSVSHDSYFDQLADQEDLGASPILHPSQEDLSDLQVNFDLDESDMRVFSDEDTNHIFSNRSSMEHLQNVTTNNLNSSAKRLPILAHAEDSLSADPSPKKKKTTDSNKENDHTKNNRLSYLEERFASPDIRFIDSQSPEHMTVAVDIHTECDQIMTDVESNETCTGSLSTITTPTLSYCPLSEDSYSDKNTTPDYQTILIDFCVSDVLTKNCLTTPRNRLSYQGDLRNKSLSNDRRSFQEIKLKNVRDNAPCESFNNNTIEEKVKSDISFLTESFSSSKKADSMYEIVMGNNYERLGHKNSIFQQDDSSYEEVMPSCKGSTDSIDNLNFETEKSVENIHYEILVVTSPESCNSSQHEITIPLQEKVENDNLKIKEIANNQNILDNDCLVSPSNEDTEMLIQDRLGTKILPIENVENIDSINNTTNDANILGTSAKEVSENKVDLLLDSNRRKFESEIGRDIVHERRMKKELMENSSSTGNKENKKKFHESLNKFDSNKSPKNSSTWIKNRRLRNNCQHVTSTVSLDAFNFPIDNQNLERVNTSPNLISSGISCQKSDSSNDTDATRRERIDRYKEERRQALRERFKISESIQNDDDIIKRLRAKTLKSPDECTETNINTSIKQPKHLVKIITYDERDTLSIDPEQKEWYTQSLERKKCSKKETKGLVASRVNQLTGCKTSSDEINNKSTLKTKTDKQTANSIRQRAHSTSDRPPQFCIKDMAAFFEQKQ</sequence>
<evidence type="ECO:0000256" key="2">
    <source>
        <dbReference type="ARBA" id="ARBA00022443"/>
    </source>
</evidence>
<dbReference type="InterPro" id="IPR051576">
    <property type="entry name" value="PX-Rho_GAP"/>
</dbReference>
<dbReference type="SUPFAM" id="SSF64268">
    <property type="entry name" value="PX domain"/>
    <property type="match status" value="1"/>
</dbReference>
<evidence type="ECO:0000313" key="9">
    <source>
        <dbReference type="Proteomes" id="UP001154329"/>
    </source>
</evidence>
<dbReference type="OrthoDB" id="5873004at2759"/>
<keyword evidence="9" id="KW-1185">Reference proteome</keyword>
<dbReference type="Gene3D" id="1.10.555.10">
    <property type="entry name" value="Rho GTPase activation protein"/>
    <property type="match status" value="1"/>
</dbReference>
<dbReference type="CDD" id="cd11835">
    <property type="entry name" value="SH3_ARHGAP32_33"/>
    <property type="match status" value="1"/>
</dbReference>
<dbReference type="EMBL" id="OU899035">
    <property type="protein sequence ID" value="CAH1726087.1"/>
    <property type="molecule type" value="Genomic_DNA"/>
</dbReference>
<dbReference type="Proteomes" id="UP001154329">
    <property type="component" value="Chromosome 2"/>
</dbReference>
<dbReference type="Pfam" id="PF00018">
    <property type="entry name" value="SH3_1"/>
    <property type="match status" value="1"/>
</dbReference>
<feature type="region of interest" description="Disordered" evidence="5">
    <location>
        <begin position="1"/>
        <end position="39"/>
    </location>
</feature>
<dbReference type="FunFam" id="1.10.555.10:FF:000002">
    <property type="entry name" value="rho GTPase-activating protein 32 isoform X1"/>
    <property type="match status" value="1"/>
</dbReference>
<evidence type="ECO:0000259" key="7">
    <source>
        <dbReference type="PROSITE" id="PS50238"/>
    </source>
</evidence>
<comment type="similarity">
    <text evidence="1">Belongs to the PX domain-containing GAP family.</text>
</comment>
<dbReference type="PROSITE" id="PS50238">
    <property type="entry name" value="RHOGAP"/>
    <property type="match status" value="1"/>
</dbReference>
<keyword evidence="3" id="KW-0343">GTPase activation</keyword>
<dbReference type="InterPro" id="IPR036028">
    <property type="entry name" value="SH3-like_dom_sf"/>
</dbReference>
<dbReference type="InterPro" id="IPR036871">
    <property type="entry name" value="PX_dom_sf"/>
</dbReference>
<dbReference type="InterPro" id="IPR000198">
    <property type="entry name" value="RhoGAP_dom"/>
</dbReference>
<dbReference type="InterPro" id="IPR008936">
    <property type="entry name" value="Rho_GTPase_activation_prot"/>
</dbReference>
<evidence type="ECO:0000259" key="6">
    <source>
        <dbReference type="PROSITE" id="PS50002"/>
    </source>
</evidence>
<dbReference type="PANTHER" id="PTHR15729">
    <property type="entry name" value="CDC42 GTPASE-ACTIVATING PROTEIN"/>
    <property type="match status" value="1"/>
</dbReference>
<dbReference type="Gene3D" id="2.30.30.40">
    <property type="entry name" value="SH3 Domains"/>
    <property type="match status" value="1"/>
</dbReference>
<feature type="region of interest" description="Disordered" evidence="5">
    <location>
        <begin position="788"/>
        <end position="819"/>
    </location>
</feature>
<feature type="region of interest" description="Disordered" evidence="5">
    <location>
        <begin position="1248"/>
        <end position="1270"/>
    </location>
</feature>
<proteinExistence type="inferred from homology"/>
<evidence type="ECO:0000256" key="5">
    <source>
        <dbReference type="SAM" id="MobiDB-lite"/>
    </source>
</evidence>
<feature type="compositionally biased region" description="Polar residues" evidence="5">
    <location>
        <begin position="1"/>
        <end position="13"/>
    </location>
</feature>
<gene>
    <name evidence="8" type="ORF">APHIGO_LOCUS7038</name>
</gene>
<feature type="domain" description="SH3" evidence="6">
    <location>
        <begin position="207"/>
        <end position="269"/>
    </location>
</feature>
<name>A0A9P0NKF9_APHGO</name>
<evidence type="ECO:0000256" key="1">
    <source>
        <dbReference type="ARBA" id="ARBA00008795"/>
    </source>
</evidence>
<dbReference type="GO" id="GO:0035091">
    <property type="term" value="F:phosphatidylinositol binding"/>
    <property type="evidence" value="ECO:0007669"/>
    <property type="project" value="InterPro"/>
</dbReference>
<feature type="compositionally biased region" description="Basic and acidic residues" evidence="5">
    <location>
        <begin position="803"/>
        <end position="819"/>
    </location>
</feature>
<dbReference type="SMART" id="SM00326">
    <property type="entry name" value="SH3"/>
    <property type="match status" value="1"/>
</dbReference>
<evidence type="ECO:0000256" key="3">
    <source>
        <dbReference type="ARBA" id="ARBA00022468"/>
    </source>
</evidence>
<reference evidence="8" key="2">
    <citation type="submission" date="2022-10" db="EMBL/GenBank/DDBJ databases">
        <authorList>
            <consortium name="ENA_rothamsted_submissions"/>
            <consortium name="culmorum"/>
            <person name="King R."/>
        </authorList>
    </citation>
    <scope>NUCLEOTIDE SEQUENCE</scope>
</reference>
<evidence type="ECO:0000256" key="4">
    <source>
        <dbReference type="PROSITE-ProRule" id="PRU00192"/>
    </source>
</evidence>
<dbReference type="SUPFAM" id="SSF48350">
    <property type="entry name" value="GTPase activation domain, GAP"/>
    <property type="match status" value="1"/>
</dbReference>
<dbReference type="GO" id="GO:0005096">
    <property type="term" value="F:GTPase activator activity"/>
    <property type="evidence" value="ECO:0007669"/>
    <property type="project" value="UniProtKB-KW"/>
</dbReference>
<protein>
    <recommendedName>
        <fullName evidence="10">GTPase-activating protein CdGAPr</fullName>
    </recommendedName>
</protein>
<feature type="domain" description="Rho-GAP" evidence="7">
    <location>
        <begin position="328"/>
        <end position="525"/>
    </location>
</feature>
<evidence type="ECO:0000313" key="8">
    <source>
        <dbReference type="EMBL" id="CAH1726087.1"/>
    </source>
</evidence>
<dbReference type="GO" id="GO:0007264">
    <property type="term" value="P:small GTPase-mediated signal transduction"/>
    <property type="evidence" value="ECO:0007669"/>
    <property type="project" value="TreeGrafter"/>
</dbReference>
<dbReference type="SUPFAM" id="SSF50044">
    <property type="entry name" value="SH3-domain"/>
    <property type="match status" value="1"/>
</dbReference>
<dbReference type="FunFam" id="2.30.30.40:FF:000207">
    <property type="entry name" value="CLUMA_CG020965, isoform A"/>
    <property type="match status" value="1"/>
</dbReference>
<feature type="compositionally biased region" description="Polar residues" evidence="5">
    <location>
        <begin position="1386"/>
        <end position="1403"/>
    </location>
</feature>
<feature type="region of interest" description="Disordered" evidence="5">
    <location>
        <begin position="1382"/>
        <end position="1413"/>
    </location>
</feature>
<organism evidence="8 9">
    <name type="scientific">Aphis gossypii</name>
    <name type="common">Cotton aphid</name>
    <dbReference type="NCBI Taxonomy" id="80765"/>
    <lineage>
        <taxon>Eukaryota</taxon>
        <taxon>Metazoa</taxon>
        <taxon>Ecdysozoa</taxon>
        <taxon>Arthropoda</taxon>
        <taxon>Hexapoda</taxon>
        <taxon>Insecta</taxon>
        <taxon>Pterygota</taxon>
        <taxon>Neoptera</taxon>
        <taxon>Paraneoptera</taxon>
        <taxon>Hemiptera</taxon>
        <taxon>Sternorrhyncha</taxon>
        <taxon>Aphidomorpha</taxon>
        <taxon>Aphidoidea</taxon>
        <taxon>Aphididae</taxon>
        <taxon>Aphidini</taxon>
        <taxon>Aphis</taxon>
        <taxon>Aphis</taxon>
    </lineage>
</organism>